<dbReference type="AlphaFoldDB" id="A0A6G9YD51"/>
<sequence length="300" mass="31414">MSIAGGSDKIVEVDTGSRGVVVARSAIGSQAVDTGQKGWLEYTSDGLILSGEYFLAPITFHTARATVETIPVRVLGVESSSCDSKYPHCTPDANIDHIGMLGVGYGEYAKTSDTPTTEVNPFLELRAMQSGAARRGYVITRNGITLGPTADDLASFRQIALPKDGPSAGPAGLPGSWGPAPGCFALPENGNEKRCGTVLFDTGIGTMIVGLDAAQRPSTMHDTIPNGTRIHIGTPDFTDPALDYSITTGAADDPLAPQGNPAARWSRSGPFVNTGRHVLAGYDYLFDADAGRIGFRKDPG</sequence>
<reference evidence="1 2" key="1">
    <citation type="journal article" date="2019" name="ACS Chem. Biol.">
        <title>Identification and Mobilization of a Cryptic Antibiotic Biosynthesis Gene Locus from a Human-Pathogenic Nocardia Isolate.</title>
        <authorList>
            <person name="Herisse M."/>
            <person name="Ishida K."/>
            <person name="Porter J.L."/>
            <person name="Howden B."/>
            <person name="Hertweck C."/>
            <person name="Stinear T.P."/>
            <person name="Pidot S.J."/>
        </authorList>
    </citation>
    <scope>NUCLEOTIDE SEQUENCE [LARGE SCALE GENOMIC DNA]</scope>
    <source>
        <strain evidence="1 2">AUSMDU00012717</strain>
    </source>
</reference>
<proteinExistence type="predicted"/>
<organism evidence="1 2">
    <name type="scientific">Nocardia arthritidis</name>
    <dbReference type="NCBI Taxonomy" id="228602"/>
    <lineage>
        <taxon>Bacteria</taxon>
        <taxon>Bacillati</taxon>
        <taxon>Actinomycetota</taxon>
        <taxon>Actinomycetes</taxon>
        <taxon>Mycobacteriales</taxon>
        <taxon>Nocardiaceae</taxon>
        <taxon>Nocardia</taxon>
    </lineage>
</organism>
<dbReference type="EMBL" id="CP046172">
    <property type="protein sequence ID" value="QIS11151.1"/>
    <property type="molecule type" value="Genomic_DNA"/>
</dbReference>
<keyword evidence="2" id="KW-1185">Reference proteome</keyword>
<dbReference type="Proteomes" id="UP000503540">
    <property type="component" value="Chromosome"/>
</dbReference>
<name>A0A6G9YD51_9NOCA</name>
<gene>
    <name evidence="1" type="ORF">F5544_16360</name>
</gene>
<dbReference type="RefSeq" id="WP_167474008.1">
    <property type="nucleotide sequence ID" value="NZ_CP046172.1"/>
</dbReference>
<accession>A0A6G9YD51</accession>
<protein>
    <submittedName>
        <fullName evidence="1">Uncharacterized protein</fullName>
    </submittedName>
</protein>
<evidence type="ECO:0000313" key="1">
    <source>
        <dbReference type="EMBL" id="QIS11151.1"/>
    </source>
</evidence>
<dbReference type="KEGG" id="nah:F5544_16360"/>
<evidence type="ECO:0000313" key="2">
    <source>
        <dbReference type="Proteomes" id="UP000503540"/>
    </source>
</evidence>